<accession>A0A7S4BT85</accession>
<feature type="compositionally biased region" description="Basic and acidic residues" evidence="1">
    <location>
        <begin position="201"/>
        <end position="216"/>
    </location>
</feature>
<feature type="compositionally biased region" description="Low complexity" evidence="1">
    <location>
        <begin position="248"/>
        <end position="258"/>
    </location>
</feature>
<evidence type="ECO:0000313" key="2">
    <source>
        <dbReference type="EMBL" id="CAE0776135.1"/>
    </source>
</evidence>
<feature type="compositionally biased region" description="Basic residues" evidence="1">
    <location>
        <begin position="165"/>
        <end position="187"/>
    </location>
</feature>
<dbReference type="AlphaFoldDB" id="A0A7S4BT85"/>
<organism evidence="2">
    <name type="scientific">Chrysotila carterae</name>
    <name type="common">Marine alga</name>
    <name type="synonym">Syracosphaera carterae</name>
    <dbReference type="NCBI Taxonomy" id="13221"/>
    <lineage>
        <taxon>Eukaryota</taxon>
        <taxon>Haptista</taxon>
        <taxon>Haptophyta</taxon>
        <taxon>Prymnesiophyceae</taxon>
        <taxon>Isochrysidales</taxon>
        <taxon>Isochrysidaceae</taxon>
        <taxon>Chrysotila</taxon>
    </lineage>
</organism>
<reference evidence="2" key="1">
    <citation type="submission" date="2021-01" db="EMBL/GenBank/DDBJ databases">
        <authorList>
            <person name="Corre E."/>
            <person name="Pelletier E."/>
            <person name="Niang G."/>
            <person name="Scheremetjew M."/>
            <person name="Finn R."/>
            <person name="Kale V."/>
            <person name="Holt S."/>
            <person name="Cochrane G."/>
            <person name="Meng A."/>
            <person name="Brown T."/>
            <person name="Cohen L."/>
        </authorList>
    </citation>
    <scope>NUCLEOTIDE SEQUENCE</scope>
    <source>
        <strain evidence="2">CCMP645</strain>
    </source>
</reference>
<protein>
    <submittedName>
        <fullName evidence="2">Uncharacterized protein</fullName>
    </submittedName>
</protein>
<sequence>MACAWACYHSRCTDIQRRAGFDGWVAILEGPYDTDDQAWPQEQQRIRLAARSLTRHAESSGVDLERLQLTCSVGLLLEPPPAGDERVWCIEHFASKMYDLLTDAADLTYRLLALEESLREDLACQTGSAAHLPAEMQPRDDLGESGSDDEPSPCLAGRAYAQPHAHAHAQPHAHAHGHVHAHAHGHVPARLVERWPPSKAEASKEVSKAEAPRAEANKCAALSVGREAAAAAAREVEAEAHGTLAERSSGVSSRSAHSLAQCGAPPFQS</sequence>
<dbReference type="EMBL" id="HBIZ01044986">
    <property type="protein sequence ID" value="CAE0776135.1"/>
    <property type="molecule type" value="Transcribed_RNA"/>
</dbReference>
<evidence type="ECO:0000256" key="1">
    <source>
        <dbReference type="SAM" id="MobiDB-lite"/>
    </source>
</evidence>
<feature type="region of interest" description="Disordered" evidence="1">
    <location>
        <begin position="238"/>
        <end position="269"/>
    </location>
</feature>
<gene>
    <name evidence="2" type="ORF">PCAR00345_LOCUS28771</name>
</gene>
<feature type="region of interest" description="Disordered" evidence="1">
    <location>
        <begin position="129"/>
        <end position="218"/>
    </location>
</feature>
<name>A0A7S4BT85_CHRCT</name>
<proteinExistence type="predicted"/>